<accession>A0A2H5BGU0</accession>
<name>A0A2H5BGU0_9CAUD</name>
<protein>
    <submittedName>
        <fullName evidence="1">Uncharacterized protein</fullName>
    </submittedName>
</protein>
<gene>
    <name evidence="1" type="ORF">CETO_197</name>
</gene>
<dbReference type="Pfam" id="PF22885">
    <property type="entry name" value="DUF7020"/>
    <property type="match status" value="1"/>
</dbReference>
<dbReference type="Proteomes" id="UP000240819">
    <property type="component" value="Segment"/>
</dbReference>
<dbReference type="InterPro" id="IPR054285">
    <property type="entry name" value="DUF7020"/>
</dbReference>
<dbReference type="EMBL" id="MG649966">
    <property type="protein sequence ID" value="AUG85179.1"/>
    <property type="molecule type" value="Genomic_DNA"/>
</dbReference>
<proteinExistence type="predicted"/>
<evidence type="ECO:0000313" key="1">
    <source>
        <dbReference type="EMBL" id="AUG85179.1"/>
    </source>
</evidence>
<sequence>MKMKCYDCEAVFDAAEYCPECGSNGCHETIEEPKTAIFAEMQALEGQILCLAGDYIKALTDKSIPLEQRWQAYVDAPKCIHKHDEYVYNGYDDFCQKVWGESMMSRFYDGQRYQQFDCVDSILDILIYHIEDELGVDEKDVEDHELLVEFRELVLKCRVETCVWDW</sequence>
<reference evidence="1 2" key="1">
    <citation type="submission" date="2017-12" db="EMBL/GenBank/DDBJ databases">
        <authorList>
            <person name="Lestochi C.V."/>
            <person name="Miller K.C."/>
            <person name="Miller J.S."/>
            <person name="Stanton M.L."/>
            <person name="Broussard G.W."/>
        </authorList>
    </citation>
    <scope>NUCLEOTIDE SEQUENCE [LARGE SCALE GENOMIC DNA]</scope>
</reference>
<organism evidence="1 2">
    <name type="scientific">Vibrio phage Ceto</name>
    <dbReference type="NCBI Taxonomy" id="2570300"/>
    <lineage>
        <taxon>Viruses</taxon>
        <taxon>Duplodnaviria</taxon>
        <taxon>Heunggongvirae</taxon>
        <taxon>Uroviricota</taxon>
        <taxon>Caudoviricetes</taxon>
        <taxon>Demerecviridae</taxon>
        <taxon>Ermolyevavirinae</taxon>
        <taxon>Cetovirus</taxon>
        <taxon>Cetovirus ceto</taxon>
    </lineage>
</organism>
<evidence type="ECO:0000313" key="2">
    <source>
        <dbReference type="Proteomes" id="UP000240819"/>
    </source>
</evidence>
<keyword evidence="2" id="KW-1185">Reference proteome</keyword>